<accession>A0A9D2LE01</accession>
<dbReference type="PANTHER" id="PTHR30055:SF226">
    <property type="entry name" value="HTH-TYPE TRANSCRIPTIONAL REGULATOR PKSA"/>
    <property type="match status" value="1"/>
</dbReference>
<dbReference type="Gene3D" id="1.10.357.10">
    <property type="entry name" value="Tetracycline Repressor, domain 2"/>
    <property type="match status" value="1"/>
</dbReference>
<feature type="domain" description="HTH tetR-type" evidence="3">
    <location>
        <begin position="11"/>
        <end position="71"/>
    </location>
</feature>
<dbReference type="SUPFAM" id="SSF46689">
    <property type="entry name" value="Homeodomain-like"/>
    <property type="match status" value="1"/>
</dbReference>
<reference evidence="4" key="1">
    <citation type="journal article" date="2021" name="PeerJ">
        <title>Extensive microbial diversity within the chicken gut microbiome revealed by metagenomics and culture.</title>
        <authorList>
            <person name="Gilroy R."/>
            <person name="Ravi A."/>
            <person name="Getino M."/>
            <person name="Pursley I."/>
            <person name="Horton D.L."/>
            <person name="Alikhan N.F."/>
            <person name="Baker D."/>
            <person name="Gharbi K."/>
            <person name="Hall N."/>
            <person name="Watson M."/>
            <person name="Adriaenssens E.M."/>
            <person name="Foster-Nyarko E."/>
            <person name="Jarju S."/>
            <person name="Secka A."/>
            <person name="Antonio M."/>
            <person name="Oren A."/>
            <person name="Chaudhuri R.R."/>
            <person name="La Ragione R."/>
            <person name="Hildebrand F."/>
            <person name="Pallen M.J."/>
        </authorList>
    </citation>
    <scope>NUCLEOTIDE SEQUENCE</scope>
    <source>
        <strain evidence="4">ChiHjej13B12-24818</strain>
    </source>
</reference>
<dbReference type="AlphaFoldDB" id="A0A9D2LE01"/>
<dbReference type="GO" id="GO:0000976">
    <property type="term" value="F:transcription cis-regulatory region binding"/>
    <property type="evidence" value="ECO:0007669"/>
    <property type="project" value="TreeGrafter"/>
</dbReference>
<protein>
    <submittedName>
        <fullName evidence="4">TetR family transcriptional regulator</fullName>
    </submittedName>
</protein>
<organism evidence="4 5">
    <name type="scientific">Candidatus Brachybacterium merdavium</name>
    <dbReference type="NCBI Taxonomy" id="2838513"/>
    <lineage>
        <taxon>Bacteria</taxon>
        <taxon>Bacillati</taxon>
        <taxon>Actinomycetota</taxon>
        <taxon>Actinomycetes</taxon>
        <taxon>Micrococcales</taxon>
        <taxon>Dermabacteraceae</taxon>
        <taxon>Brachybacterium</taxon>
    </lineage>
</organism>
<dbReference type="InterPro" id="IPR009057">
    <property type="entry name" value="Homeodomain-like_sf"/>
</dbReference>
<comment type="caution">
    <text evidence="4">The sequence shown here is derived from an EMBL/GenBank/DDBJ whole genome shotgun (WGS) entry which is preliminary data.</text>
</comment>
<evidence type="ECO:0000313" key="4">
    <source>
        <dbReference type="EMBL" id="HJB10540.1"/>
    </source>
</evidence>
<evidence type="ECO:0000313" key="5">
    <source>
        <dbReference type="Proteomes" id="UP000823823"/>
    </source>
</evidence>
<sequence>MARAKNVPNDPQRRERIIAATMRILQEEGVTGVRARAVAARAEVPLSSVSYHFPSVRELLLEASRRVAALRTEGLRSWSAQITAETIIRCLAEQIHAQITTGRAVTVIAYELYILGLRDEDFRSISLSVSDALREALAAHLAAEIAARLAATADGLQLSSLLAPVPPTVDQLEVALRPEGPSGA</sequence>
<dbReference type="EMBL" id="DWZH01000062">
    <property type="protein sequence ID" value="HJB10540.1"/>
    <property type="molecule type" value="Genomic_DNA"/>
</dbReference>
<dbReference type="InterPro" id="IPR001647">
    <property type="entry name" value="HTH_TetR"/>
</dbReference>
<gene>
    <name evidence="4" type="ORF">H9786_08415</name>
</gene>
<evidence type="ECO:0000256" key="2">
    <source>
        <dbReference type="PROSITE-ProRule" id="PRU00335"/>
    </source>
</evidence>
<feature type="DNA-binding region" description="H-T-H motif" evidence="2">
    <location>
        <begin position="34"/>
        <end position="53"/>
    </location>
</feature>
<reference evidence="4" key="2">
    <citation type="submission" date="2021-04" db="EMBL/GenBank/DDBJ databases">
        <authorList>
            <person name="Gilroy R."/>
        </authorList>
    </citation>
    <scope>NUCLEOTIDE SEQUENCE</scope>
    <source>
        <strain evidence="4">ChiHjej13B12-24818</strain>
    </source>
</reference>
<dbReference type="Pfam" id="PF17940">
    <property type="entry name" value="TetR_C_31"/>
    <property type="match status" value="1"/>
</dbReference>
<proteinExistence type="predicted"/>
<keyword evidence="1 2" id="KW-0238">DNA-binding</keyword>
<dbReference type="InterPro" id="IPR050109">
    <property type="entry name" value="HTH-type_TetR-like_transc_reg"/>
</dbReference>
<evidence type="ECO:0000256" key="1">
    <source>
        <dbReference type="ARBA" id="ARBA00023125"/>
    </source>
</evidence>
<dbReference type="Proteomes" id="UP000823823">
    <property type="component" value="Unassembled WGS sequence"/>
</dbReference>
<dbReference type="PANTHER" id="PTHR30055">
    <property type="entry name" value="HTH-TYPE TRANSCRIPTIONAL REGULATOR RUTR"/>
    <property type="match status" value="1"/>
</dbReference>
<name>A0A9D2LE01_9MICO</name>
<dbReference type="PROSITE" id="PS50977">
    <property type="entry name" value="HTH_TETR_2"/>
    <property type="match status" value="1"/>
</dbReference>
<dbReference type="Pfam" id="PF00440">
    <property type="entry name" value="TetR_N"/>
    <property type="match status" value="1"/>
</dbReference>
<dbReference type="GO" id="GO:0003700">
    <property type="term" value="F:DNA-binding transcription factor activity"/>
    <property type="evidence" value="ECO:0007669"/>
    <property type="project" value="TreeGrafter"/>
</dbReference>
<evidence type="ECO:0000259" key="3">
    <source>
        <dbReference type="PROSITE" id="PS50977"/>
    </source>
</evidence>
<dbReference type="InterPro" id="IPR041583">
    <property type="entry name" value="TetR_C_31"/>
</dbReference>